<evidence type="ECO:0000313" key="3">
    <source>
        <dbReference type="Proteomes" id="UP000078544"/>
    </source>
</evidence>
<evidence type="ECO:0000313" key="2">
    <source>
        <dbReference type="EMBL" id="KZZ99344.1"/>
    </source>
</evidence>
<keyword evidence="3" id="KW-1185">Reference proteome</keyword>
<feature type="compositionally biased region" description="Polar residues" evidence="1">
    <location>
        <begin position="75"/>
        <end position="86"/>
    </location>
</feature>
<organism evidence="2 3">
    <name type="scientific">Moelleriella libera RCEF 2490</name>
    <dbReference type="NCBI Taxonomy" id="1081109"/>
    <lineage>
        <taxon>Eukaryota</taxon>
        <taxon>Fungi</taxon>
        <taxon>Dikarya</taxon>
        <taxon>Ascomycota</taxon>
        <taxon>Pezizomycotina</taxon>
        <taxon>Sordariomycetes</taxon>
        <taxon>Hypocreomycetidae</taxon>
        <taxon>Hypocreales</taxon>
        <taxon>Clavicipitaceae</taxon>
        <taxon>Moelleriella</taxon>
    </lineage>
</organism>
<protein>
    <submittedName>
        <fullName evidence="2">Uncharacterized protein</fullName>
    </submittedName>
</protein>
<dbReference type="EMBL" id="AZGY01000003">
    <property type="protein sequence ID" value="KZZ99344.1"/>
    <property type="molecule type" value="Genomic_DNA"/>
</dbReference>
<evidence type="ECO:0000256" key="1">
    <source>
        <dbReference type="SAM" id="MobiDB-lite"/>
    </source>
</evidence>
<dbReference type="Proteomes" id="UP000078544">
    <property type="component" value="Unassembled WGS sequence"/>
</dbReference>
<reference evidence="2 3" key="1">
    <citation type="journal article" date="2016" name="Genome Biol. Evol.">
        <title>Divergent and convergent evolution of fungal pathogenicity.</title>
        <authorList>
            <person name="Shang Y."/>
            <person name="Xiao G."/>
            <person name="Zheng P."/>
            <person name="Cen K."/>
            <person name="Zhan S."/>
            <person name="Wang C."/>
        </authorList>
    </citation>
    <scope>NUCLEOTIDE SEQUENCE [LARGE SCALE GENOMIC DNA]</scope>
    <source>
        <strain evidence="2 3">RCEF 2490</strain>
    </source>
</reference>
<gene>
    <name evidence="2" type="ORF">AAL_01916</name>
</gene>
<feature type="compositionally biased region" description="Acidic residues" evidence="1">
    <location>
        <begin position="99"/>
        <end position="111"/>
    </location>
</feature>
<feature type="region of interest" description="Disordered" evidence="1">
    <location>
        <begin position="75"/>
        <end position="111"/>
    </location>
</feature>
<accession>A0A168F0K3</accession>
<name>A0A168F0K3_9HYPO</name>
<comment type="caution">
    <text evidence="2">The sequence shown here is derived from an EMBL/GenBank/DDBJ whole genome shotgun (WGS) entry which is preliminary data.</text>
</comment>
<feature type="compositionally biased region" description="Basic and acidic residues" evidence="1">
    <location>
        <begin position="88"/>
        <end position="98"/>
    </location>
</feature>
<sequence>MSEVTCQCGVLMSQALITHMTSITISIEAHRLRITVSNHTIEIASMGKHLSAAVDVYGEWVDAADAVAKADTIGMDTNRTTKQPGFSNREHHEHHDGYQDEEIAVADEEYS</sequence>
<dbReference type="Gene3D" id="2.20.25.190">
    <property type="match status" value="1"/>
</dbReference>
<dbReference type="AlphaFoldDB" id="A0A168F0K3"/>
<dbReference type="InterPro" id="IPR038567">
    <property type="entry name" value="T_Elf1_sf"/>
</dbReference>
<proteinExistence type="predicted"/>